<proteinExistence type="inferred from homology"/>
<name>A0A183KCQ2_9TREM</name>
<gene>
    <name evidence="6" type="ORF">SCUD_LOCUS12792</name>
</gene>
<reference evidence="8" key="1">
    <citation type="submission" date="2016-06" db="UniProtKB">
        <authorList>
            <consortium name="WormBaseParasite"/>
        </authorList>
    </citation>
    <scope>IDENTIFICATION</scope>
</reference>
<comment type="cofactor">
    <cofactor evidence="1">
        <name>Zn(2+)</name>
        <dbReference type="ChEBI" id="CHEBI:29105"/>
    </cofactor>
</comment>
<dbReference type="Gene3D" id="3.40.630.10">
    <property type="entry name" value="Zn peptidases"/>
    <property type="match status" value="1"/>
</dbReference>
<evidence type="ECO:0000313" key="7">
    <source>
        <dbReference type="Proteomes" id="UP000279833"/>
    </source>
</evidence>
<dbReference type="PANTHER" id="PTHR12756:SF45">
    <property type="entry name" value="CYTOSOLIC CARBOXYPEPTIDASE NNA1"/>
    <property type="match status" value="1"/>
</dbReference>
<protein>
    <submittedName>
        <fullName evidence="8">Peptidase_M14 domain-containing protein</fullName>
    </submittedName>
</protein>
<dbReference type="AlphaFoldDB" id="A0A183KCQ2"/>
<dbReference type="GO" id="GO:0006508">
    <property type="term" value="P:proteolysis"/>
    <property type="evidence" value="ECO:0007669"/>
    <property type="project" value="InterPro"/>
</dbReference>
<dbReference type="STRING" id="6186.A0A183KCQ2"/>
<keyword evidence="7" id="KW-1185">Reference proteome</keyword>
<organism evidence="8">
    <name type="scientific">Schistosoma curassoni</name>
    <dbReference type="NCBI Taxonomy" id="6186"/>
    <lineage>
        <taxon>Eukaryota</taxon>
        <taxon>Metazoa</taxon>
        <taxon>Spiralia</taxon>
        <taxon>Lophotrochozoa</taxon>
        <taxon>Platyhelminthes</taxon>
        <taxon>Trematoda</taxon>
        <taxon>Digenea</taxon>
        <taxon>Strigeidida</taxon>
        <taxon>Schistosomatoidea</taxon>
        <taxon>Schistosomatidae</taxon>
        <taxon>Schistosoma</taxon>
    </lineage>
</organism>
<evidence type="ECO:0000256" key="4">
    <source>
        <dbReference type="SAM" id="Coils"/>
    </source>
</evidence>
<dbReference type="Proteomes" id="UP000279833">
    <property type="component" value="Unassembled WGS sequence"/>
</dbReference>
<dbReference type="PANTHER" id="PTHR12756">
    <property type="entry name" value="CYTOSOLIC CARBOXYPEPTIDASE"/>
    <property type="match status" value="1"/>
</dbReference>
<sequence>MLNPDGVIVGNYRCSLTGRDLNRNYRQPKKDVFPTVWTVKQLVKWCKKTYKDVIYCDMHGHSRRNNIFMYGCDPLYRHSKIFNNTKKSLHERILPYIISQQATSYFSFPNCRFTVHPSKESTSRVVFWREFEVINSFTLEATFNGSTLQNFNENSQLVMFRYVNNETLTPLDASSMLHNSLMKFEVDDFIKMGELLGYSLYKFYEVLCNPLKLKETLKNLAQQTLTNLWMTKIPLTPENTISEEHKDNLSILNKKPYDFIKSQLYTTNKQFFQSTINNHNNNNDSILNYSLNDPDQIDGDQINNDQMNDSLEQLAKAIHVLEKSIELHNIELNENELCNTNDNDISW</sequence>
<dbReference type="WBParaSite" id="SCUD_0001279501-mRNA-1">
    <property type="protein sequence ID" value="SCUD_0001279501-mRNA-1"/>
    <property type="gene ID" value="SCUD_0001279501"/>
</dbReference>
<dbReference type="InterPro" id="IPR000834">
    <property type="entry name" value="Peptidase_M14"/>
</dbReference>
<dbReference type="PROSITE" id="PS52035">
    <property type="entry name" value="PEPTIDASE_M14"/>
    <property type="match status" value="1"/>
</dbReference>
<evidence type="ECO:0000256" key="1">
    <source>
        <dbReference type="ARBA" id="ARBA00001947"/>
    </source>
</evidence>
<dbReference type="GO" id="GO:0008270">
    <property type="term" value="F:zinc ion binding"/>
    <property type="evidence" value="ECO:0007669"/>
    <property type="project" value="InterPro"/>
</dbReference>
<accession>A0A183KCQ2</accession>
<keyword evidence="4" id="KW-0175">Coiled coil</keyword>
<evidence type="ECO:0000256" key="3">
    <source>
        <dbReference type="PROSITE-ProRule" id="PRU01379"/>
    </source>
</evidence>
<feature type="domain" description="Peptidase M14" evidence="5">
    <location>
        <begin position="1"/>
        <end position="163"/>
    </location>
</feature>
<evidence type="ECO:0000259" key="5">
    <source>
        <dbReference type="PROSITE" id="PS52035"/>
    </source>
</evidence>
<dbReference type="GO" id="GO:0004181">
    <property type="term" value="F:metallocarboxypeptidase activity"/>
    <property type="evidence" value="ECO:0007669"/>
    <property type="project" value="InterPro"/>
</dbReference>
<dbReference type="SUPFAM" id="SSF53187">
    <property type="entry name" value="Zn-dependent exopeptidases"/>
    <property type="match status" value="1"/>
</dbReference>
<dbReference type="InterPro" id="IPR050821">
    <property type="entry name" value="Cytosolic_carboxypeptidase"/>
</dbReference>
<evidence type="ECO:0000256" key="2">
    <source>
        <dbReference type="ARBA" id="ARBA00005988"/>
    </source>
</evidence>
<feature type="coiled-coil region" evidence="4">
    <location>
        <begin position="304"/>
        <end position="331"/>
    </location>
</feature>
<evidence type="ECO:0000313" key="8">
    <source>
        <dbReference type="WBParaSite" id="SCUD_0001279501-mRNA-1"/>
    </source>
</evidence>
<evidence type="ECO:0000313" key="6">
    <source>
        <dbReference type="EMBL" id="VDP50138.1"/>
    </source>
</evidence>
<feature type="active site" description="Proton donor/acceptor" evidence="3">
    <location>
        <position position="140"/>
    </location>
</feature>
<comment type="similarity">
    <text evidence="2 3">Belongs to the peptidase M14 family.</text>
</comment>
<dbReference type="EMBL" id="UZAK01035377">
    <property type="protein sequence ID" value="VDP50138.1"/>
    <property type="molecule type" value="Genomic_DNA"/>
</dbReference>
<reference evidence="6 7" key="2">
    <citation type="submission" date="2018-11" db="EMBL/GenBank/DDBJ databases">
        <authorList>
            <consortium name="Pathogen Informatics"/>
        </authorList>
    </citation>
    <scope>NUCLEOTIDE SEQUENCE [LARGE SCALE GENOMIC DNA]</scope>
    <source>
        <strain evidence="6">Dakar</strain>
        <strain evidence="7">Dakar, Senegal</strain>
    </source>
</reference>